<reference evidence="2" key="1">
    <citation type="submission" date="2009-07" db="EMBL/GenBank/DDBJ databases">
        <authorList>
            <consortium name="US DOE Joint Genome Institute (JGI-PGF)"/>
            <person name="Lucas S."/>
            <person name="Copeland A."/>
            <person name="Lapidus A."/>
            <person name="Glavina del Rio T."/>
            <person name="Tice H."/>
            <person name="Bruce D."/>
            <person name="Goodwin L."/>
            <person name="Pitluck S."/>
            <person name="Larimer F."/>
            <person name="Land M.L."/>
            <person name="Mouttaki H."/>
            <person name="He Z."/>
            <person name="Zhou J."/>
            <person name="Hemme C.L."/>
        </authorList>
    </citation>
    <scope>NUCLEOTIDE SEQUENCE [LARGE SCALE GENOMIC DNA]</scope>
    <source>
        <strain evidence="2">DSM 2782</strain>
    </source>
</reference>
<evidence type="ECO:0000313" key="2">
    <source>
        <dbReference type="EMBL" id="EGD49671.1"/>
    </source>
</evidence>
<dbReference type="PANTHER" id="PTHR45527:SF12">
    <property type="entry name" value="NONRIBOSOMAL PEPTIDE SYNTHETASE IVOA"/>
    <property type="match status" value="1"/>
</dbReference>
<dbReference type="Proteomes" id="UP000003860">
    <property type="component" value="Unassembled WGS sequence"/>
</dbReference>
<dbReference type="SUPFAM" id="SSF47336">
    <property type="entry name" value="ACP-like"/>
    <property type="match status" value="1"/>
</dbReference>
<name>F1T873_9FIRM</name>
<dbReference type="EMBL" id="ACXX02000001">
    <property type="protein sequence ID" value="EGD49671.1"/>
    <property type="molecule type" value="Genomic_DNA"/>
</dbReference>
<accession>F1T873</accession>
<comment type="caution">
    <text evidence="2">The sequence shown here is derived from an EMBL/GenBank/DDBJ whole genome shotgun (WGS) entry which is preliminary data.</text>
</comment>
<dbReference type="STRING" id="588581.Cpap_4113"/>
<dbReference type="PROSITE" id="PS50075">
    <property type="entry name" value="CARRIER"/>
    <property type="match status" value="1"/>
</dbReference>
<organism evidence="2 3">
    <name type="scientific">Ruminiclostridium papyrosolvens DSM 2782</name>
    <dbReference type="NCBI Taxonomy" id="588581"/>
    <lineage>
        <taxon>Bacteria</taxon>
        <taxon>Bacillati</taxon>
        <taxon>Bacillota</taxon>
        <taxon>Clostridia</taxon>
        <taxon>Eubacteriales</taxon>
        <taxon>Oscillospiraceae</taxon>
        <taxon>Ruminiclostridium</taxon>
    </lineage>
</organism>
<sequence>MKEKQSVGQIEEILANIWKEVLHVKTLDVNDRFFDLGGDSFKAEMITDICLEKGIQVTPNDIFNHRTISEIVKNMHTAGDIEKVTVMLHKTQGKKLKIKYQRDITTYLHRSIPLCAILSDERYYTWFYQHYIQLFFITYNNSFSRLEFLEPKNNFEDIFDEKYLTYADQQSDILDFVEKSVDAGTYLTINLDEYYLPQKGSFNEHHYVHQSMVFGYDKAERKLMGLGFDTNMMFKELEFDYDDFAKAYESAKTNYKLTAPWAETEAIQLLTPKSTVGEYKFDLNKFMEEIYKYLDGSNLDKSRIEKLIPLEEQQMCTDLIYGPKIYNAMVESLEKLGRDILHGLDVKGMVEQFKEKMLGDIMPAIDYRSIHLLYEHKKGLYDRFKYITGKYYTSAKLEDLLNKFNKLVEKMNTARLTFFDLEKMLRFNFNPAEVNFEDLMASFQKVIETIRTAGNSEEELLREICREFETGYKGGK</sequence>
<dbReference type="GO" id="GO:0005737">
    <property type="term" value="C:cytoplasm"/>
    <property type="evidence" value="ECO:0007669"/>
    <property type="project" value="TreeGrafter"/>
</dbReference>
<gene>
    <name evidence="2" type="ORF">Cpap_4113</name>
</gene>
<dbReference type="PANTHER" id="PTHR45527">
    <property type="entry name" value="NONRIBOSOMAL PEPTIDE SYNTHETASE"/>
    <property type="match status" value="1"/>
</dbReference>
<evidence type="ECO:0000313" key="3">
    <source>
        <dbReference type="Proteomes" id="UP000003860"/>
    </source>
</evidence>
<dbReference type="GO" id="GO:0031177">
    <property type="term" value="F:phosphopantetheine binding"/>
    <property type="evidence" value="ECO:0007669"/>
    <property type="project" value="TreeGrafter"/>
</dbReference>
<evidence type="ECO:0000259" key="1">
    <source>
        <dbReference type="PROSITE" id="PS50075"/>
    </source>
</evidence>
<protein>
    <submittedName>
        <fullName evidence="2">Phosphopantetheine-binding protein</fullName>
    </submittedName>
</protein>
<dbReference type="Pfam" id="PF00550">
    <property type="entry name" value="PP-binding"/>
    <property type="match status" value="1"/>
</dbReference>
<proteinExistence type="predicted"/>
<dbReference type="Gene3D" id="1.10.1200.10">
    <property type="entry name" value="ACP-like"/>
    <property type="match status" value="1"/>
</dbReference>
<dbReference type="InterPro" id="IPR009081">
    <property type="entry name" value="PP-bd_ACP"/>
</dbReference>
<dbReference type="GO" id="GO:0044550">
    <property type="term" value="P:secondary metabolite biosynthetic process"/>
    <property type="evidence" value="ECO:0007669"/>
    <property type="project" value="TreeGrafter"/>
</dbReference>
<dbReference type="OrthoDB" id="2082017at2"/>
<dbReference type="RefSeq" id="WP_004616564.1">
    <property type="nucleotide sequence ID" value="NZ_ACXX02000001.1"/>
</dbReference>
<dbReference type="InterPro" id="IPR036736">
    <property type="entry name" value="ACP-like_sf"/>
</dbReference>
<reference evidence="2" key="2">
    <citation type="submission" date="2011-01" db="EMBL/GenBank/DDBJ databases">
        <title>The Non-contiguous Finished genome of Clostridium papyrosolvens.</title>
        <authorList>
            <person name="Lucas S."/>
            <person name="Copeland A."/>
            <person name="Lapidus A."/>
            <person name="Cheng J.-F."/>
            <person name="Goodwin L."/>
            <person name="Pitluck S."/>
            <person name="Misra M."/>
            <person name="Chertkov O."/>
            <person name="Detter J.C."/>
            <person name="Han C."/>
            <person name="Tapia R."/>
            <person name="Land M."/>
            <person name="Hauser L."/>
            <person name="Kyrpides N."/>
            <person name="Ivanova N."/>
            <person name="Pagani I."/>
            <person name="Mouttaki H."/>
            <person name="He Z."/>
            <person name="Zhou J."/>
            <person name="Hemme C.L."/>
            <person name="Woyke T."/>
        </authorList>
    </citation>
    <scope>NUCLEOTIDE SEQUENCE [LARGE SCALE GENOMIC DNA]</scope>
    <source>
        <strain evidence="2">DSM 2782</strain>
    </source>
</reference>
<feature type="domain" description="Carrier" evidence="1">
    <location>
        <begin position="5"/>
        <end position="79"/>
    </location>
</feature>
<keyword evidence="3" id="KW-1185">Reference proteome</keyword>
<dbReference type="eggNOG" id="COG1020">
    <property type="taxonomic scope" value="Bacteria"/>
</dbReference>
<dbReference type="AlphaFoldDB" id="F1T873"/>
<dbReference type="GO" id="GO:0043041">
    <property type="term" value="P:amino acid activation for nonribosomal peptide biosynthetic process"/>
    <property type="evidence" value="ECO:0007669"/>
    <property type="project" value="TreeGrafter"/>
</dbReference>